<evidence type="ECO:0000313" key="1">
    <source>
        <dbReference type="EMBL" id="KXT01079.1"/>
    </source>
</evidence>
<comment type="caution">
    <text evidence="1">The sequence shown here is derived from an EMBL/GenBank/DDBJ whole genome shotgun (WGS) entry which is preliminary data.</text>
</comment>
<organism evidence="1 2">
    <name type="scientific">Pseudocercospora eumusae</name>
    <dbReference type="NCBI Taxonomy" id="321146"/>
    <lineage>
        <taxon>Eukaryota</taxon>
        <taxon>Fungi</taxon>
        <taxon>Dikarya</taxon>
        <taxon>Ascomycota</taxon>
        <taxon>Pezizomycotina</taxon>
        <taxon>Dothideomycetes</taxon>
        <taxon>Dothideomycetidae</taxon>
        <taxon>Mycosphaerellales</taxon>
        <taxon>Mycosphaerellaceae</taxon>
        <taxon>Pseudocercospora</taxon>
    </lineage>
</organism>
<proteinExistence type="predicted"/>
<gene>
    <name evidence="1" type="ORF">AC578_4128</name>
</gene>
<dbReference type="AlphaFoldDB" id="A0A139HFD0"/>
<dbReference type="EMBL" id="LFZN01000062">
    <property type="protein sequence ID" value="KXT01079.1"/>
    <property type="molecule type" value="Genomic_DNA"/>
</dbReference>
<evidence type="ECO:0000313" key="2">
    <source>
        <dbReference type="Proteomes" id="UP000070133"/>
    </source>
</evidence>
<accession>A0A139HFD0</accession>
<sequence length="263" mass="28981">MWPVICNAVHARQWVGETFPLCLESCKLNGRVMTELSMAHLTVFAIDVSLAKPAGVCSAMASQECSSRNSSGDRRCVYACPYDMVFCFQCCLADGESRYARYEGNIVRWFQNDTLCIPRLRRMVDPTFHKYQLCNFALQRSDANGRTPADPPTKGWSLHHHHPSCVDSRRYSFSSVGTIVTSTTVCIPANFCNSIGLANLISSATFRADSFSHAAAVFAAMLRCAFASIDVGAGRVQRVAETKPYGRPVCFKGFGHTLSPPEP</sequence>
<keyword evidence="2" id="KW-1185">Reference proteome</keyword>
<dbReference type="Proteomes" id="UP000070133">
    <property type="component" value="Unassembled WGS sequence"/>
</dbReference>
<name>A0A139HFD0_9PEZI</name>
<protein>
    <submittedName>
        <fullName evidence="1">Uncharacterized protein</fullName>
    </submittedName>
</protein>
<reference evidence="1 2" key="1">
    <citation type="submission" date="2015-07" db="EMBL/GenBank/DDBJ databases">
        <title>Comparative genomics of the Sigatoka disease complex on banana suggests a link between parallel evolutionary changes in Pseudocercospora fijiensis and Pseudocercospora eumusae and increased virulence on the banana host.</title>
        <authorList>
            <person name="Chang T.-C."/>
            <person name="Salvucci A."/>
            <person name="Crous P.W."/>
            <person name="Stergiopoulos I."/>
        </authorList>
    </citation>
    <scope>NUCLEOTIDE SEQUENCE [LARGE SCALE GENOMIC DNA]</scope>
    <source>
        <strain evidence="1 2">CBS 114824</strain>
    </source>
</reference>